<dbReference type="Proteomes" id="UP000179237">
    <property type="component" value="Unassembled WGS sequence"/>
</dbReference>
<proteinExistence type="predicted"/>
<sequence>MKGGALIVKDSGQNGYDFFINMDNVYLKTEIKGTTNKDPRLIESQFKFGMVLLGLSCINSFEKTEKETEESGGSIFDKISAFAKAVSPVLIPMISNLGELEIEE</sequence>
<evidence type="ECO:0000313" key="1">
    <source>
        <dbReference type="EMBL" id="OGD83583.1"/>
    </source>
</evidence>
<evidence type="ECO:0000313" key="2">
    <source>
        <dbReference type="Proteomes" id="UP000179237"/>
    </source>
</evidence>
<organism evidence="1 2">
    <name type="scientific">Candidatus Collierbacteria bacterium RIFOXYD1_FULL_40_9</name>
    <dbReference type="NCBI Taxonomy" id="1817731"/>
    <lineage>
        <taxon>Bacteria</taxon>
        <taxon>Candidatus Collieribacteriota</taxon>
    </lineage>
</organism>
<reference evidence="1 2" key="1">
    <citation type="journal article" date="2016" name="Nat. Commun.">
        <title>Thousands of microbial genomes shed light on interconnected biogeochemical processes in an aquifer system.</title>
        <authorList>
            <person name="Anantharaman K."/>
            <person name="Brown C.T."/>
            <person name="Hug L.A."/>
            <person name="Sharon I."/>
            <person name="Castelle C.J."/>
            <person name="Probst A.J."/>
            <person name="Thomas B.C."/>
            <person name="Singh A."/>
            <person name="Wilkins M.J."/>
            <person name="Karaoz U."/>
            <person name="Brodie E.L."/>
            <person name="Williams K.H."/>
            <person name="Hubbard S.S."/>
            <person name="Banfield J.F."/>
        </authorList>
    </citation>
    <scope>NUCLEOTIDE SEQUENCE [LARGE SCALE GENOMIC DNA]</scope>
</reference>
<name>A0A1F5FVD9_9BACT</name>
<dbReference type="AlphaFoldDB" id="A0A1F5FVD9"/>
<gene>
    <name evidence="1" type="ORF">A2572_04770</name>
</gene>
<dbReference type="EMBL" id="MFAQ01000012">
    <property type="protein sequence ID" value="OGD83583.1"/>
    <property type="molecule type" value="Genomic_DNA"/>
</dbReference>
<comment type="caution">
    <text evidence="1">The sequence shown here is derived from an EMBL/GenBank/DDBJ whole genome shotgun (WGS) entry which is preliminary data.</text>
</comment>
<accession>A0A1F5FVD9</accession>
<protein>
    <submittedName>
        <fullName evidence="1">Uncharacterized protein</fullName>
    </submittedName>
</protein>